<evidence type="ECO:0000256" key="2">
    <source>
        <dbReference type="SAM" id="SignalP"/>
    </source>
</evidence>
<comment type="caution">
    <text evidence="3">The sequence shown here is derived from an EMBL/GenBank/DDBJ whole genome shotgun (WGS) entry which is preliminary data.</text>
</comment>
<name>A0A3N7HH72_9BURK</name>
<organism evidence="3 4">
    <name type="scientific">Piscinibacter terrae</name>
    <dbReference type="NCBI Taxonomy" id="2496871"/>
    <lineage>
        <taxon>Bacteria</taxon>
        <taxon>Pseudomonadati</taxon>
        <taxon>Pseudomonadota</taxon>
        <taxon>Betaproteobacteria</taxon>
        <taxon>Burkholderiales</taxon>
        <taxon>Sphaerotilaceae</taxon>
        <taxon>Piscinibacter</taxon>
    </lineage>
</organism>
<sequence length="94" mass="9471">MNTIMTLHLRLLALGAVALVSSLARAGDEPPPPHHRGPPPEAIAACKGKTAGASVSFTGRRGETVTGTCETINGVLAARPANMPPPPGASAPSR</sequence>
<dbReference type="Proteomes" id="UP000267464">
    <property type="component" value="Unassembled WGS sequence"/>
</dbReference>
<accession>A0A3N7HH72</accession>
<reference evidence="3 4" key="1">
    <citation type="submission" date="2018-08" db="EMBL/GenBank/DDBJ databases">
        <authorList>
            <person name="Khan S.A."/>
            <person name="Jeon C.O."/>
            <person name="Chun B.H."/>
            <person name="Jeong S.E."/>
        </authorList>
    </citation>
    <scope>NUCLEOTIDE SEQUENCE [LARGE SCALE GENOMIC DNA]</scope>
    <source>
        <strain evidence="3 4">S-16</strain>
    </source>
</reference>
<reference evidence="3 4" key="2">
    <citation type="submission" date="2018-12" db="EMBL/GenBank/DDBJ databases">
        <title>Rhizobacter gummiphilus sp. nov., a rubber-degrading bacterium isolated from the soil of a botanical garden in Japan.</title>
        <authorList>
            <person name="Shunsuke S.S."/>
        </authorList>
    </citation>
    <scope>NUCLEOTIDE SEQUENCE [LARGE SCALE GENOMIC DNA]</scope>
    <source>
        <strain evidence="3 4">S-16</strain>
    </source>
</reference>
<gene>
    <name evidence="3" type="ORF">DZC73_28265</name>
</gene>
<feature type="region of interest" description="Disordered" evidence="1">
    <location>
        <begin position="25"/>
        <end position="50"/>
    </location>
</feature>
<protein>
    <submittedName>
        <fullName evidence="3">Uncharacterized protein</fullName>
    </submittedName>
</protein>
<feature type="chain" id="PRO_5018016536" evidence="2">
    <location>
        <begin position="27"/>
        <end position="94"/>
    </location>
</feature>
<dbReference type="AlphaFoldDB" id="A0A3N7HH72"/>
<dbReference type="EMBL" id="QUSW01000011">
    <property type="protein sequence ID" value="RQP21384.1"/>
    <property type="molecule type" value="Genomic_DNA"/>
</dbReference>
<keyword evidence="2" id="KW-0732">Signal</keyword>
<evidence type="ECO:0000313" key="3">
    <source>
        <dbReference type="EMBL" id="RQP21384.1"/>
    </source>
</evidence>
<evidence type="ECO:0000256" key="1">
    <source>
        <dbReference type="SAM" id="MobiDB-lite"/>
    </source>
</evidence>
<evidence type="ECO:0000313" key="4">
    <source>
        <dbReference type="Proteomes" id="UP000267464"/>
    </source>
</evidence>
<keyword evidence="4" id="KW-1185">Reference proteome</keyword>
<proteinExistence type="predicted"/>
<feature type="signal peptide" evidence="2">
    <location>
        <begin position="1"/>
        <end position="26"/>
    </location>
</feature>